<reference evidence="2" key="1">
    <citation type="journal article" date="2010" name="Nature">
        <title>The sequence and de novo assembly of the giant panda genome.</title>
        <authorList>
            <person name="Li R."/>
            <person name="Fan W."/>
            <person name="Tian G."/>
            <person name="Zhu H."/>
            <person name="He L."/>
            <person name="Cai J."/>
            <person name="Huang Q."/>
            <person name="Cai Q."/>
            <person name="Li B."/>
            <person name="Bai Y."/>
            <person name="Zhang Z."/>
            <person name="Zhang Y."/>
            <person name="Wang W."/>
            <person name="Li J."/>
            <person name="Wei F."/>
            <person name="Li H."/>
            <person name="Jian M."/>
            <person name="Li J."/>
            <person name="Zhang Z."/>
            <person name="Nielsen R."/>
            <person name="Li D."/>
            <person name="Gu W."/>
            <person name="Yang Z."/>
            <person name="Xuan Z."/>
            <person name="Ryder O.A."/>
            <person name="Leung F.C."/>
            <person name="Zhou Y."/>
            <person name="Cao J."/>
            <person name="Sun X."/>
            <person name="Fu Y."/>
            <person name="Fang X."/>
            <person name="Guo X."/>
            <person name="Wang B."/>
            <person name="Hou R."/>
            <person name="Shen F."/>
            <person name="Mu B."/>
            <person name="Ni P."/>
            <person name="Lin R."/>
            <person name="Qian W."/>
            <person name="Wang G."/>
            <person name="Yu C."/>
            <person name="Nie W."/>
            <person name="Wang J."/>
            <person name="Wu Z."/>
            <person name="Liang H."/>
            <person name="Min J."/>
            <person name="Wu Q."/>
            <person name="Cheng S."/>
            <person name="Ruan J."/>
            <person name="Wang M."/>
            <person name="Shi Z."/>
            <person name="Wen M."/>
            <person name="Liu B."/>
            <person name="Ren X."/>
            <person name="Zheng H."/>
            <person name="Dong D."/>
            <person name="Cook K."/>
            <person name="Shan G."/>
            <person name="Zhang H."/>
            <person name="Kosiol C."/>
            <person name="Xie X."/>
            <person name="Lu Z."/>
            <person name="Zheng H."/>
            <person name="Li Y."/>
            <person name="Steiner C.C."/>
            <person name="Lam T.T."/>
            <person name="Lin S."/>
            <person name="Zhang Q."/>
            <person name="Li G."/>
            <person name="Tian J."/>
            <person name="Gong T."/>
            <person name="Liu H."/>
            <person name="Zhang D."/>
            <person name="Fang L."/>
            <person name="Ye C."/>
            <person name="Zhang J."/>
            <person name="Hu W."/>
            <person name="Xu A."/>
            <person name="Ren Y."/>
            <person name="Zhang G."/>
            <person name="Bruford M.W."/>
            <person name="Li Q."/>
            <person name="Ma L."/>
            <person name="Guo Y."/>
            <person name="An N."/>
            <person name="Hu Y."/>
            <person name="Zheng Y."/>
            <person name="Shi Y."/>
            <person name="Li Z."/>
            <person name="Liu Q."/>
            <person name="Chen Y."/>
            <person name="Zhao J."/>
            <person name="Qu N."/>
            <person name="Zhao S."/>
            <person name="Tian F."/>
            <person name="Wang X."/>
            <person name="Wang H."/>
            <person name="Xu L."/>
            <person name="Liu X."/>
            <person name="Vinar T."/>
            <person name="Wang Y."/>
            <person name="Lam T.W."/>
            <person name="Yiu S.M."/>
            <person name="Liu S."/>
            <person name="Zhang H."/>
            <person name="Li D."/>
            <person name="Huang Y."/>
            <person name="Wang X."/>
            <person name="Yang G."/>
            <person name="Jiang Z."/>
            <person name="Wang J."/>
            <person name="Qin N."/>
            <person name="Li L."/>
            <person name="Li J."/>
            <person name="Bolund L."/>
            <person name="Kristiansen K."/>
            <person name="Wong G.K."/>
            <person name="Olson M."/>
            <person name="Zhang X."/>
            <person name="Li S."/>
            <person name="Yang H."/>
            <person name="Wang J."/>
            <person name="Wang J."/>
        </authorList>
    </citation>
    <scope>NUCLEOTIDE SEQUENCE [LARGE SCALE GENOMIC DNA]</scope>
</reference>
<dbReference type="AlphaFoldDB" id="D2HXV7"/>
<evidence type="ECO:0000313" key="2">
    <source>
        <dbReference type="EMBL" id="EFB24479.1"/>
    </source>
</evidence>
<dbReference type="EMBL" id="GL193649">
    <property type="protein sequence ID" value="EFB24479.1"/>
    <property type="molecule type" value="Genomic_DNA"/>
</dbReference>
<evidence type="ECO:0000256" key="1">
    <source>
        <dbReference type="SAM" id="MobiDB-lite"/>
    </source>
</evidence>
<feature type="region of interest" description="Disordered" evidence="1">
    <location>
        <begin position="204"/>
        <end position="237"/>
    </location>
</feature>
<dbReference type="InParanoid" id="D2HXV7"/>
<sequence length="357" mass="40116">MQNDCKAHATQGTKLKSSEWEVLYIYNDYLGIFHHQNRICNASHSTYLAITHLRCQLQTSQETGVLVEFCQQPKKVLKGLVEEREHQRIIRSSMKGHTSQGHRIQCQKTLLGIGLPPPHPLTLQGLQLSARPPLAALHWEGVRVNLILDLWATGSSLDQRARGMLQWTVPPESMAGEDMNECRADKNAFAMLIGLGAFMPRGKTQQLAAASRKEEKGHQKENRKAQEEKKGRKKVTSAGFNPEEKFHKCEYKLTAEPKAKGTFVHLPKSTFVLDELECKSSNKNTLAIVLHTYKRILVELTSPCGMLNTVPLVLTQTFMSCSLITGKLDSGWTHRKKHLLESSSLESITATHFIFGL</sequence>
<organism evidence="2">
    <name type="scientific">Ailuropoda melanoleuca</name>
    <name type="common">Giant panda</name>
    <dbReference type="NCBI Taxonomy" id="9646"/>
    <lineage>
        <taxon>Eukaryota</taxon>
        <taxon>Metazoa</taxon>
        <taxon>Chordata</taxon>
        <taxon>Craniata</taxon>
        <taxon>Vertebrata</taxon>
        <taxon>Euteleostomi</taxon>
        <taxon>Mammalia</taxon>
        <taxon>Eutheria</taxon>
        <taxon>Laurasiatheria</taxon>
        <taxon>Carnivora</taxon>
        <taxon>Caniformia</taxon>
        <taxon>Ursidae</taxon>
        <taxon>Ailuropoda</taxon>
    </lineage>
</organism>
<feature type="compositionally biased region" description="Basic and acidic residues" evidence="1">
    <location>
        <begin position="211"/>
        <end position="230"/>
    </location>
</feature>
<proteinExistence type="predicted"/>
<gene>
    <name evidence="2" type="ORF">PANDA_017497</name>
</gene>
<protein>
    <submittedName>
        <fullName evidence="2">Uncharacterized protein</fullName>
    </submittedName>
</protein>
<accession>D2HXV7</accession>
<name>D2HXV7_AILME</name>